<keyword evidence="2" id="KW-1185">Reference proteome</keyword>
<sequence>MPYKTDRVCLEVCTGGSCLNNGQSGATAGIGVYFEDHDPPNYSGRLIRMAQTNQCAELAAIRQALFLVKSFIRDHRD</sequence>
<reference evidence="1" key="1">
    <citation type="submission" date="2022-07" db="EMBL/GenBank/DDBJ databases">
        <title>Phylogenomic reconstructions and comparative analyses of Kickxellomycotina fungi.</title>
        <authorList>
            <person name="Reynolds N.K."/>
            <person name="Stajich J.E."/>
            <person name="Barry K."/>
            <person name="Grigoriev I.V."/>
            <person name="Crous P."/>
            <person name="Smith M.E."/>
        </authorList>
    </citation>
    <scope>NUCLEOTIDE SEQUENCE</scope>
    <source>
        <strain evidence="1">CBS 190363</strain>
    </source>
</reference>
<protein>
    <submittedName>
        <fullName evidence="1">Uncharacterized protein</fullName>
    </submittedName>
</protein>
<gene>
    <name evidence="1" type="ORF">IWW38_002992</name>
</gene>
<accession>A0ACC1M2R4</accession>
<proteinExistence type="predicted"/>
<dbReference type="EMBL" id="JANBVB010000607">
    <property type="protein sequence ID" value="KAJ2893069.1"/>
    <property type="molecule type" value="Genomic_DNA"/>
</dbReference>
<feature type="non-terminal residue" evidence="1">
    <location>
        <position position="77"/>
    </location>
</feature>
<evidence type="ECO:0000313" key="2">
    <source>
        <dbReference type="Proteomes" id="UP001139981"/>
    </source>
</evidence>
<comment type="caution">
    <text evidence="1">The sequence shown here is derived from an EMBL/GenBank/DDBJ whole genome shotgun (WGS) entry which is preliminary data.</text>
</comment>
<dbReference type="Proteomes" id="UP001139981">
    <property type="component" value="Unassembled WGS sequence"/>
</dbReference>
<organism evidence="1 2">
    <name type="scientific">Coemansia aciculifera</name>
    <dbReference type="NCBI Taxonomy" id="417176"/>
    <lineage>
        <taxon>Eukaryota</taxon>
        <taxon>Fungi</taxon>
        <taxon>Fungi incertae sedis</taxon>
        <taxon>Zoopagomycota</taxon>
        <taxon>Kickxellomycotina</taxon>
        <taxon>Kickxellomycetes</taxon>
        <taxon>Kickxellales</taxon>
        <taxon>Kickxellaceae</taxon>
        <taxon>Coemansia</taxon>
    </lineage>
</organism>
<name>A0ACC1M2R4_9FUNG</name>
<evidence type="ECO:0000313" key="1">
    <source>
        <dbReference type="EMBL" id="KAJ2893069.1"/>
    </source>
</evidence>